<keyword evidence="1 5" id="KW-0547">Nucleotide-binding</keyword>
<dbReference type="InterPro" id="IPR000212">
    <property type="entry name" value="DNA_helicase_UvrD/REP"/>
</dbReference>
<comment type="caution">
    <text evidence="7">The sequence shown here is derived from an EMBL/GenBank/DDBJ whole genome shotgun (WGS) entry which is preliminary data.</text>
</comment>
<reference evidence="7 8" key="1">
    <citation type="submission" date="2017-10" db="EMBL/GenBank/DDBJ databases">
        <title>Draft genome of Chryseomicrobium casticus sp. nov.</title>
        <authorList>
            <person name="Chakraborty R."/>
            <person name="Saha T."/>
        </authorList>
    </citation>
    <scope>NUCLEOTIDE SEQUENCE [LARGE SCALE GENOMIC DNA]</scope>
    <source>
        <strain evidence="7 8">ET03</strain>
    </source>
</reference>
<evidence type="ECO:0000256" key="1">
    <source>
        <dbReference type="ARBA" id="ARBA00022741"/>
    </source>
</evidence>
<evidence type="ECO:0000313" key="8">
    <source>
        <dbReference type="Proteomes" id="UP000228680"/>
    </source>
</evidence>
<sequence length="749" mass="85779">MEQQLKQESKWLQQVQEAIAKERFLLDGDASRLKEEVIRIRREFWDEVRVNTDSFDDYLETIIGLRQEAQELAVRQTLHGQASKRLEVLNRMQDKPYFGRIDFKEDGEEGTEVVYIGISTLRDDASDGFYVYDWRAPISSVYYDYQPGSAMYQTPSGTVTGKLEKKWQYVIKNGQLVAMFDTGLTIGDEILQQVLAHGTNDQMGSIVATIQQEQNQVVRHDGSRVLIVHGAAGSGKTSVAMQRIAYLLYHYRNTLTSDQILLFSPNQLFAHYVANVLPELGEENMRQTTFQQYLNEHLQPEFTAETPFDQLEFIYTQQAAPNYTSRLEAIEWKASADFLQRMTDYIDHLKESGLQFRPIRFRGEVFLSADEIADRFYNEPSSQSIPNRLEALAEDLVNVVKQRLKGEWKEDWVQHKMDLMTNEQYHKAHQILAKRAGLSRAASADYDMTPQRLAKFVIQQQLQPVLKRIREFGFVDVASTYRKLFAEEEQSQGDHLLYEDATPYVYLKQQLLGVEANRSIRHVVIDEAQDYSPFQFAVIRQLYPNAQLTILGDFNQAIFAHARHSSDFGDIASLYPNDETRAYYLGRSYRSTKEIVEFTKRLIPNGDAIVPFERHGNEPTLTQVADQRGLHQAIEKQVHEFQQAGHEHIAIICLSAKESEEAHAALGQTCGAKLITTTSTVAEQGVVIIPSYLAKGMEYEAVIVYNASDAVYGDEALRRTFYTVCTRAMHELKLFSVGEQTRLLGTMVR</sequence>
<feature type="domain" description="UvrD-like helicase ATP-binding" evidence="6">
    <location>
        <begin position="209"/>
        <end position="592"/>
    </location>
</feature>
<dbReference type="EMBL" id="PCGR01000003">
    <property type="protein sequence ID" value="PJK16154.1"/>
    <property type="molecule type" value="Genomic_DNA"/>
</dbReference>
<dbReference type="GO" id="GO:0005829">
    <property type="term" value="C:cytosol"/>
    <property type="evidence" value="ECO:0007669"/>
    <property type="project" value="TreeGrafter"/>
</dbReference>
<dbReference type="GO" id="GO:0003677">
    <property type="term" value="F:DNA binding"/>
    <property type="evidence" value="ECO:0007669"/>
    <property type="project" value="InterPro"/>
</dbReference>
<dbReference type="RefSeq" id="WP_100353931.1">
    <property type="nucleotide sequence ID" value="NZ_PCGR01000003.1"/>
</dbReference>
<proteinExistence type="predicted"/>
<dbReference type="InterPro" id="IPR014016">
    <property type="entry name" value="UvrD-like_ATP-bd"/>
</dbReference>
<dbReference type="InterPro" id="IPR048228">
    <property type="entry name" value="HelD_bacillota"/>
</dbReference>
<organism evidence="7 8">
    <name type="scientific">Chryseomicrobium excrementi</name>
    <dbReference type="NCBI Taxonomy" id="2041346"/>
    <lineage>
        <taxon>Bacteria</taxon>
        <taxon>Bacillati</taxon>
        <taxon>Bacillota</taxon>
        <taxon>Bacilli</taxon>
        <taxon>Bacillales</taxon>
        <taxon>Caryophanaceae</taxon>
        <taxon>Chryseomicrobium</taxon>
    </lineage>
</organism>
<dbReference type="InterPro" id="IPR027417">
    <property type="entry name" value="P-loop_NTPase"/>
</dbReference>
<dbReference type="GO" id="GO:0043138">
    <property type="term" value="F:3'-5' DNA helicase activity"/>
    <property type="evidence" value="ECO:0007669"/>
    <property type="project" value="TreeGrafter"/>
</dbReference>
<evidence type="ECO:0000256" key="3">
    <source>
        <dbReference type="ARBA" id="ARBA00022806"/>
    </source>
</evidence>
<dbReference type="OrthoDB" id="9787585at2"/>
<dbReference type="Gene3D" id="3.40.50.300">
    <property type="entry name" value="P-loop containing nucleotide triphosphate hydrolases"/>
    <property type="match status" value="3"/>
</dbReference>
<dbReference type="GO" id="GO:0005524">
    <property type="term" value="F:ATP binding"/>
    <property type="evidence" value="ECO:0007669"/>
    <property type="project" value="UniProtKB-UniRule"/>
</dbReference>
<protein>
    <submittedName>
        <fullName evidence="7">Helicase</fullName>
    </submittedName>
</protein>
<dbReference type="NCBIfam" id="NF041464">
    <property type="entry name" value="HelD_BACSU"/>
    <property type="match status" value="1"/>
</dbReference>
<gene>
    <name evidence="7" type="ORF">CQS04_09575</name>
</gene>
<keyword evidence="2 5" id="KW-0378">Hydrolase</keyword>
<feature type="binding site" evidence="5">
    <location>
        <begin position="230"/>
        <end position="237"/>
    </location>
    <ligand>
        <name>ATP</name>
        <dbReference type="ChEBI" id="CHEBI:30616"/>
    </ligand>
</feature>
<dbReference type="Pfam" id="PF00580">
    <property type="entry name" value="UvrD-helicase"/>
    <property type="match status" value="1"/>
</dbReference>
<evidence type="ECO:0000256" key="4">
    <source>
        <dbReference type="ARBA" id="ARBA00022840"/>
    </source>
</evidence>
<dbReference type="SUPFAM" id="SSF52540">
    <property type="entry name" value="P-loop containing nucleoside triphosphate hydrolases"/>
    <property type="match status" value="1"/>
</dbReference>
<dbReference type="PROSITE" id="PS51198">
    <property type="entry name" value="UVRD_HELICASE_ATP_BIND"/>
    <property type="match status" value="1"/>
</dbReference>
<dbReference type="GO" id="GO:0000725">
    <property type="term" value="P:recombinational repair"/>
    <property type="evidence" value="ECO:0007669"/>
    <property type="project" value="TreeGrafter"/>
</dbReference>
<keyword evidence="3 5" id="KW-0347">Helicase</keyword>
<evidence type="ECO:0000256" key="5">
    <source>
        <dbReference type="PROSITE-ProRule" id="PRU00560"/>
    </source>
</evidence>
<dbReference type="PANTHER" id="PTHR11070:SF17">
    <property type="entry name" value="DNA HELICASE IV"/>
    <property type="match status" value="1"/>
</dbReference>
<keyword evidence="4 5" id="KW-0067">ATP-binding</keyword>
<dbReference type="GO" id="GO:0016787">
    <property type="term" value="F:hydrolase activity"/>
    <property type="evidence" value="ECO:0007669"/>
    <property type="project" value="UniProtKB-UniRule"/>
</dbReference>
<evidence type="ECO:0000256" key="2">
    <source>
        <dbReference type="ARBA" id="ARBA00022801"/>
    </source>
</evidence>
<dbReference type="AlphaFoldDB" id="A0A2M9EY63"/>
<name>A0A2M9EY63_9BACL</name>
<accession>A0A2M9EY63</accession>
<dbReference type="Proteomes" id="UP000228680">
    <property type="component" value="Unassembled WGS sequence"/>
</dbReference>
<evidence type="ECO:0000313" key="7">
    <source>
        <dbReference type="EMBL" id="PJK16154.1"/>
    </source>
</evidence>
<keyword evidence="8" id="KW-1185">Reference proteome</keyword>
<dbReference type="PANTHER" id="PTHR11070">
    <property type="entry name" value="UVRD / RECB / PCRA DNA HELICASE FAMILY MEMBER"/>
    <property type="match status" value="1"/>
</dbReference>
<evidence type="ECO:0000259" key="6">
    <source>
        <dbReference type="PROSITE" id="PS51198"/>
    </source>
</evidence>